<protein>
    <recommendedName>
        <fullName evidence="1">Protein kinase domain-containing protein</fullName>
    </recommendedName>
</protein>
<dbReference type="GO" id="GO:0005524">
    <property type="term" value="F:ATP binding"/>
    <property type="evidence" value="ECO:0007669"/>
    <property type="project" value="InterPro"/>
</dbReference>
<feature type="non-terminal residue" evidence="2">
    <location>
        <position position="1"/>
    </location>
</feature>
<proteinExistence type="predicted"/>
<evidence type="ECO:0000259" key="1">
    <source>
        <dbReference type="PROSITE" id="PS50011"/>
    </source>
</evidence>
<feature type="non-terminal residue" evidence="2">
    <location>
        <position position="128"/>
    </location>
</feature>
<dbReference type="PROSITE" id="PS50011">
    <property type="entry name" value="PROTEIN_KINASE_DOM"/>
    <property type="match status" value="1"/>
</dbReference>
<dbReference type="PANTHER" id="PTHR44329">
    <property type="entry name" value="SERINE/THREONINE-PROTEIN KINASE TNNI3K-RELATED"/>
    <property type="match status" value="1"/>
</dbReference>
<dbReference type="HOGENOM" id="CLU_000288_7_18_1"/>
<name>A0A067MGQ7_BOTB1</name>
<dbReference type="GO" id="GO:0004674">
    <property type="term" value="F:protein serine/threonine kinase activity"/>
    <property type="evidence" value="ECO:0007669"/>
    <property type="project" value="TreeGrafter"/>
</dbReference>
<dbReference type="EMBL" id="KL198036">
    <property type="protein sequence ID" value="KDQ14709.1"/>
    <property type="molecule type" value="Genomic_DNA"/>
</dbReference>
<dbReference type="PROSITE" id="PS00109">
    <property type="entry name" value="PROTEIN_KINASE_TYR"/>
    <property type="match status" value="1"/>
</dbReference>
<dbReference type="PANTHER" id="PTHR44329:SF214">
    <property type="entry name" value="PROTEIN KINASE DOMAIN-CONTAINING PROTEIN"/>
    <property type="match status" value="1"/>
</dbReference>
<dbReference type="InterPro" id="IPR011009">
    <property type="entry name" value="Kinase-like_dom_sf"/>
</dbReference>
<accession>A0A067MGQ7</accession>
<dbReference type="OrthoDB" id="4062651at2759"/>
<organism evidence="2 3">
    <name type="scientific">Botryobasidium botryosum (strain FD-172 SS1)</name>
    <dbReference type="NCBI Taxonomy" id="930990"/>
    <lineage>
        <taxon>Eukaryota</taxon>
        <taxon>Fungi</taxon>
        <taxon>Dikarya</taxon>
        <taxon>Basidiomycota</taxon>
        <taxon>Agaricomycotina</taxon>
        <taxon>Agaricomycetes</taxon>
        <taxon>Cantharellales</taxon>
        <taxon>Botryobasidiaceae</taxon>
        <taxon>Botryobasidium</taxon>
    </lineage>
</organism>
<dbReference type="AlphaFoldDB" id="A0A067MGQ7"/>
<dbReference type="Proteomes" id="UP000027195">
    <property type="component" value="Unassembled WGS sequence"/>
</dbReference>
<sequence>REVAAWKDLRHTNVLPFIGVFEQNSRIYMLSPWMEKGELIRFLRQNPKADRKKLLLQIAEGLRYLHTLDPVVVHGDLRGANILITDAGEACLADFGLSHRVINGAVEGNSTTWHAAGNPRWQAPELLK</sequence>
<dbReference type="Pfam" id="PF00069">
    <property type="entry name" value="Pkinase"/>
    <property type="match status" value="1"/>
</dbReference>
<dbReference type="SUPFAM" id="SSF56112">
    <property type="entry name" value="Protein kinase-like (PK-like)"/>
    <property type="match status" value="1"/>
</dbReference>
<evidence type="ECO:0000313" key="2">
    <source>
        <dbReference type="EMBL" id="KDQ14709.1"/>
    </source>
</evidence>
<reference evidence="3" key="1">
    <citation type="journal article" date="2014" name="Proc. Natl. Acad. Sci. U.S.A.">
        <title>Extensive sampling of basidiomycete genomes demonstrates inadequacy of the white-rot/brown-rot paradigm for wood decay fungi.</title>
        <authorList>
            <person name="Riley R."/>
            <person name="Salamov A.A."/>
            <person name="Brown D.W."/>
            <person name="Nagy L.G."/>
            <person name="Floudas D."/>
            <person name="Held B.W."/>
            <person name="Levasseur A."/>
            <person name="Lombard V."/>
            <person name="Morin E."/>
            <person name="Otillar R."/>
            <person name="Lindquist E.A."/>
            <person name="Sun H."/>
            <person name="LaButti K.M."/>
            <person name="Schmutz J."/>
            <person name="Jabbour D."/>
            <person name="Luo H."/>
            <person name="Baker S.E."/>
            <person name="Pisabarro A.G."/>
            <person name="Walton J.D."/>
            <person name="Blanchette R.A."/>
            <person name="Henrissat B."/>
            <person name="Martin F."/>
            <person name="Cullen D."/>
            <person name="Hibbett D.S."/>
            <person name="Grigoriev I.V."/>
        </authorList>
    </citation>
    <scope>NUCLEOTIDE SEQUENCE [LARGE SCALE GENOMIC DNA]</scope>
    <source>
        <strain evidence="3">FD-172 SS1</strain>
    </source>
</reference>
<keyword evidence="3" id="KW-1185">Reference proteome</keyword>
<gene>
    <name evidence="2" type="ORF">BOTBODRAFT_73750</name>
</gene>
<dbReference type="InterPro" id="IPR008266">
    <property type="entry name" value="Tyr_kinase_AS"/>
</dbReference>
<dbReference type="InParanoid" id="A0A067MGQ7"/>
<feature type="domain" description="Protein kinase" evidence="1">
    <location>
        <begin position="1"/>
        <end position="128"/>
    </location>
</feature>
<dbReference type="InterPro" id="IPR000719">
    <property type="entry name" value="Prot_kinase_dom"/>
</dbReference>
<evidence type="ECO:0000313" key="3">
    <source>
        <dbReference type="Proteomes" id="UP000027195"/>
    </source>
</evidence>
<dbReference type="STRING" id="930990.A0A067MGQ7"/>
<dbReference type="Gene3D" id="1.10.510.10">
    <property type="entry name" value="Transferase(Phosphotransferase) domain 1"/>
    <property type="match status" value="1"/>
</dbReference>
<dbReference type="InterPro" id="IPR051681">
    <property type="entry name" value="Ser/Thr_Kinases-Pseudokinases"/>
</dbReference>